<sequence length="126" mass="13754">MSGKGLPNDAGESSKMKVLFHINEAERWPRVITNIINFLRDVGAERASIVVLANGSGVLGYNPGEQDLISQMENLHKVGVAFIACRNALIAHEINEEGLPDFVVVVPAGITEIVRRQVQGYAYIKP</sequence>
<dbReference type="EMBL" id="FQUW01000025">
    <property type="protein sequence ID" value="SHF37069.1"/>
    <property type="molecule type" value="Genomic_DNA"/>
</dbReference>
<reference evidence="2" key="1">
    <citation type="submission" date="2016-11" db="EMBL/GenBank/DDBJ databases">
        <authorList>
            <person name="Varghese N."/>
            <person name="Submissions S."/>
        </authorList>
    </citation>
    <scope>NUCLEOTIDE SEQUENCE [LARGE SCALE GENOMIC DNA]</scope>
    <source>
        <strain evidence="2">DSM 11792</strain>
    </source>
</reference>
<dbReference type="InterPro" id="IPR003787">
    <property type="entry name" value="Sulphur_relay_DsrE/F-like"/>
</dbReference>
<protein>
    <submittedName>
        <fullName evidence="1">Uncharacterized protein</fullName>
    </submittedName>
</protein>
<dbReference type="InterPro" id="IPR027396">
    <property type="entry name" value="DsrEFH-like"/>
</dbReference>
<evidence type="ECO:0000313" key="2">
    <source>
        <dbReference type="Proteomes" id="UP000184196"/>
    </source>
</evidence>
<gene>
    <name evidence="1" type="ORF">SAMN02745218_02084</name>
</gene>
<dbReference type="PANTHER" id="PTHR37691">
    <property type="entry name" value="BLR3518 PROTEIN"/>
    <property type="match status" value="1"/>
</dbReference>
<dbReference type="PANTHER" id="PTHR37691:SF1">
    <property type="entry name" value="BLR3518 PROTEIN"/>
    <property type="match status" value="1"/>
</dbReference>
<accession>A0A1M5B3M6</accession>
<dbReference type="AlphaFoldDB" id="A0A1M5B3M6"/>
<dbReference type="RefSeq" id="WP_242655953.1">
    <property type="nucleotide sequence ID" value="NZ_FQUW01000025.1"/>
</dbReference>
<dbReference type="Pfam" id="PF02635">
    <property type="entry name" value="DsrE"/>
    <property type="match status" value="1"/>
</dbReference>
<organism evidence="1 2">
    <name type="scientific">Desulfofundulus australicus DSM 11792</name>
    <dbReference type="NCBI Taxonomy" id="1121425"/>
    <lineage>
        <taxon>Bacteria</taxon>
        <taxon>Bacillati</taxon>
        <taxon>Bacillota</taxon>
        <taxon>Clostridia</taxon>
        <taxon>Eubacteriales</taxon>
        <taxon>Peptococcaceae</taxon>
        <taxon>Desulfofundulus</taxon>
    </lineage>
</organism>
<dbReference type="Gene3D" id="3.40.1260.10">
    <property type="entry name" value="DsrEFH-like"/>
    <property type="match status" value="1"/>
</dbReference>
<name>A0A1M5B3M6_9FIRM</name>
<evidence type="ECO:0000313" key="1">
    <source>
        <dbReference type="EMBL" id="SHF37069.1"/>
    </source>
</evidence>
<keyword evidence="2" id="KW-1185">Reference proteome</keyword>
<dbReference type="SUPFAM" id="SSF75169">
    <property type="entry name" value="DsrEFH-like"/>
    <property type="match status" value="1"/>
</dbReference>
<dbReference type="Proteomes" id="UP000184196">
    <property type="component" value="Unassembled WGS sequence"/>
</dbReference>
<proteinExistence type="predicted"/>